<dbReference type="InterPro" id="IPR002048">
    <property type="entry name" value="EF_hand_dom"/>
</dbReference>
<name>A0AAP0JNZ1_9MAGN</name>
<dbReference type="AlphaFoldDB" id="A0AAP0JNZ1"/>
<organism evidence="4 5">
    <name type="scientific">Stephania japonica</name>
    <dbReference type="NCBI Taxonomy" id="461633"/>
    <lineage>
        <taxon>Eukaryota</taxon>
        <taxon>Viridiplantae</taxon>
        <taxon>Streptophyta</taxon>
        <taxon>Embryophyta</taxon>
        <taxon>Tracheophyta</taxon>
        <taxon>Spermatophyta</taxon>
        <taxon>Magnoliopsida</taxon>
        <taxon>Ranunculales</taxon>
        <taxon>Menispermaceae</taxon>
        <taxon>Menispermoideae</taxon>
        <taxon>Cissampelideae</taxon>
        <taxon>Stephania</taxon>
    </lineage>
</organism>
<evidence type="ECO:0000259" key="3">
    <source>
        <dbReference type="PROSITE" id="PS50222"/>
    </source>
</evidence>
<dbReference type="Gene3D" id="1.10.238.10">
    <property type="entry name" value="EF-hand"/>
    <property type="match status" value="3"/>
</dbReference>
<feature type="domain" description="EF-hand" evidence="3">
    <location>
        <begin position="88"/>
        <end position="123"/>
    </location>
</feature>
<dbReference type="EMBL" id="JBBNAE010000003">
    <property type="protein sequence ID" value="KAK9137502.1"/>
    <property type="molecule type" value="Genomic_DNA"/>
</dbReference>
<dbReference type="CDD" id="cd00051">
    <property type="entry name" value="EFh"/>
    <property type="match status" value="1"/>
</dbReference>
<dbReference type="GO" id="GO:0005509">
    <property type="term" value="F:calcium ion binding"/>
    <property type="evidence" value="ECO:0007669"/>
    <property type="project" value="InterPro"/>
</dbReference>
<feature type="domain" description="EF-hand" evidence="3">
    <location>
        <begin position="49"/>
        <end position="84"/>
    </location>
</feature>
<sequence length="156" mass="18035">MAVISMAYLLTEQQIFEFQEAFCLFDKDGDGRITIEELEKVIKCLVQHPTKQELESMMKDFDVNGNGMLELGEFLNLMARKMKLQEAEVEDELQDAFKLFDKDRDGYISPQELKYVMISLGAKLTEEELQEMIRVADVDGDGQINFDEFVRMMLAV</sequence>
<dbReference type="SUPFAM" id="SSF47473">
    <property type="entry name" value="EF-hand"/>
    <property type="match status" value="1"/>
</dbReference>
<dbReference type="SMART" id="SM00054">
    <property type="entry name" value="EFh"/>
    <property type="match status" value="4"/>
</dbReference>
<dbReference type="Pfam" id="PF13499">
    <property type="entry name" value="EF-hand_7"/>
    <property type="match status" value="2"/>
</dbReference>
<keyword evidence="5" id="KW-1185">Reference proteome</keyword>
<dbReference type="PANTHER" id="PTHR23048:SF59">
    <property type="entry name" value="EF-HAND SUPERFAMILY PROTEIN"/>
    <property type="match status" value="1"/>
</dbReference>
<keyword evidence="1" id="KW-0677">Repeat</keyword>
<comment type="caution">
    <text evidence="4">The sequence shown here is derived from an EMBL/GenBank/DDBJ whole genome shotgun (WGS) entry which is preliminary data.</text>
</comment>
<keyword evidence="2" id="KW-0106">Calcium</keyword>
<evidence type="ECO:0000256" key="1">
    <source>
        <dbReference type="ARBA" id="ARBA00022737"/>
    </source>
</evidence>
<gene>
    <name evidence="4" type="ORF">Sjap_008096</name>
</gene>
<feature type="domain" description="EF-hand" evidence="3">
    <location>
        <begin position="13"/>
        <end position="48"/>
    </location>
</feature>
<accession>A0AAP0JNZ1</accession>
<dbReference type="PANTHER" id="PTHR23048">
    <property type="entry name" value="MYOSIN LIGHT CHAIN 1, 3"/>
    <property type="match status" value="1"/>
</dbReference>
<dbReference type="InterPro" id="IPR018247">
    <property type="entry name" value="EF_Hand_1_Ca_BS"/>
</dbReference>
<dbReference type="InterPro" id="IPR050230">
    <property type="entry name" value="CALM/Myosin/TropC-like"/>
</dbReference>
<evidence type="ECO:0000313" key="4">
    <source>
        <dbReference type="EMBL" id="KAK9137502.1"/>
    </source>
</evidence>
<dbReference type="InterPro" id="IPR011992">
    <property type="entry name" value="EF-hand-dom_pair"/>
</dbReference>
<dbReference type="Proteomes" id="UP001417504">
    <property type="component" value="Unassembled WGS sequence"/>
</dbReference>
<protein>
    <recommendedName>
        <fullName evidence="3">EF-hand domain-containing protein</fullName>
    </recommendedName>
</protein>
<proteinExistence type="predicted"/>
<feature type="domain" description="EF-hand" evidence="3">
    <location>
        <begin position="124"/>
        <end position="156"/>
    </location>
</feature>
<evidence type="ECO:0000313" key="5">
    <source>
        <dbReference type="Proteomes" id="UP001417504"/>
    </source>
</evidence>
<dbReference type="GO" id="GO:0016460">
    <property type="term" value="C:myosin II complex"/>
    <property type="evidence" value="ECO:0007669"/>
    <property type="project" value="TreeGrafter"/>
</dbReference>
<dbReference type="PROSITE" id="PS00018">
    <property type="entry name" value="EF_HAND_1"/>
    <property type="match status" value="4"/>
</dbReference>
<reference evidence="4 5" key="1">
    <citation type="submission" date="2024-01" db="EMBL/GenBank/DDBJ databases">
        <title>Genome assemblies of Stephania.</title>
        <authorList>
            <person name="Yang L."/>
        </authorList>
    </citation>
    <scope>NUCLEOTIDE SEQUENCE [LARGE SCALE GENOMIC DNA]</scope>
    <source>
        <strain evidence="4">QJT</strain>
        <tissue evidence="4">Leaf</tissue>
    </source>
</reference>
<dbReference type="FunFam" id="1.10.238.10:FF:000001">
    <property type="entry name" value="Calmodulin 1"/>
    <property type="match status" value="1"/>
</dbReference>
<dbReference type="PROSITE" id="PS50222">
    <property type="entry name" value="EF_HAND_2"/>
    <property type="match status" value="4"/>
</dbReference>
<evidence type="ECO:0000256" key="2">
    <source>
        <dbReference type="ARBA" id="ARBA00022837"/>
    </source>
</evidence>